<dbReference type="Gene3D" id="1.10.443.10">
    <property type="entry name" value="Intergrase catalytic core"/>
    <property type="match status" value="1"/>
</dbReference>
<feature type="active site" evidence="9">
    <location>
        <position position="240"/>
    </location>
</feature>
<dbReference type="GO" id="GO:0051301">
    <property type="term" value="P:cell division"/>
    <property type="evidence" value="ECO:0007669"/>
    <property type="project" value="UniProtKB-KW"/>
</dbReference>
<reference evidence="12 13" key="1">
    <citation type="journal article" date="2018" name="Nat. Biotechnol.">
        <title>A standardized bacterial taxonomy based on genome phylogeny substantially revises the tree of life.</title>
        <authorList>
            <person name="Parks D.H."/>
            <person name="Chuvochina M."/>
            <person name="Waite D.W."/>
            <person name="Rinke C."/>
            <person name="Skarshewski A."/>
            <person name="Chaumeil P.A."/>
            <person name="Hugenholtz P."/>
        </authorList>
    </citation>
    <scope>NUCLEOTIDE SEQUENCE [LARGE SCALE GENOMIC DNA]</scope>
    <source>
        <strain evidence="12">UBA9667</strain>
    </source>
</reference>
<proteinExistence type="inferred from homology"/>
<dbReference type="InterPro" id="IPR044068">
    <property type="entry name" value="CB"/>
</dbReference>
<dbReference type="Gene3D" id="1.10.150.130">
    <property type="match status" value="1"/>
</dbReference>
<keyword evidence="2 9" id="KW-0963">Cytoplasm</keyword>
<dbReference type="InterPro" id="IPR013762">
    <property type="entry name" value="Integrase-like_cat_sf"/>
</dbReference>
<dbReference type="HAMAP" id="MF_01808">
    <property type="entry name" value="Recomb_XerC_XerD"/>
    <property type="match status" value="1"/>
</dbReference>
<dbReference type="EMBL" id="DPVG01000076">
    <property type="protein sequence ID" value="HCK23578.1"/>
    <property type="molecule type" value="Genomic_DNA"/>
</dbReference>
<feature type="active site" evidence="9">
    <location>
        <position position="266"/>
    </location>
</feature>
<evidence type="ECO:0000313" key="12">
    <source>
        <dbReference type="EMBL" id="HCK23578.1"/>
    </source>
</evidence>
<feature type="active site" evidence="9">
    <location>
        <position position="171"/>
    </location>
</feature>
<dbReference type="PANTHER" id="PTHR30349:SF77">
    <property type="entry name" value="TYROSINE RECOMBINASE XERC"/>
    <property type="match status" value="1"/>
</dbReference>
<evidence type="ECO:0000256" key="1">
    <source>
        <dbReference type="ARBA" id="ARBA00004496"/>
    </source>
</evidence>
<evidence type="ECO:0000256" key="2">
    <source>
        <dbReference type="ARBA" id="ARBA00022490"/>
    </source>
</evidence>
<dbReference type="GO" id="GO:0003677">
    <property type="term" value="F:DNA binding"/>
    <property type="evidence" value="ECO:0007669"/>
    <property type="project" value="UniProtKB-UniRule"/>
</dbReference>
<protein>
    <recommendedName>
        <fullName evidence="9">Tyrosine recombinase XerC</fullName>
    </recommendedName>
</protein>
<keyword evidence="8 9" id="KW-0131">Cell cycle</keyword>
<comment type="subcellular location">
    <subcellularLocation>
        <location evidence="1 9">Cytoplasm</location>
    </subcellularLocation>
</comment>
<dbReference type="PROSITE" id="PS51898">
    <property type="entry name" value="TYR_RECOMBINASE"/>
    <property type="match status" value="1"/>
</dbReference>
<comment type="similarity">
    <text evidence="9">Belongs to the 'phage' integrase family. XerC subfamily.</text>
</comment>
<evidence type="ECO:0000256" key="3">
    <source>
        <dbReference type="ARBA" id="ARBA00022618"/>
    </source>
</evidence>
<dbReference type="Pfam" id="PF02899">
    <property type="entry name" value="Phage_int_SAM_1"/>
    <property type="match status" value="1"/>
</dbReference>
<evidence type="ECO:0000259" key="10">
    <source>
        <dbReference type="PROSITE" id="PS51898"/>
    </source>
</evidence>
<dbReference type="AlphaFoldDB" id="A0A3D2SD91"/>
<dbReference type="InterPro" id="IPR002104">
    <property type="entry name" value="Integrase_catalytic"/>
</dbReference>
<keyword evidence="6 9" id="KW-0238">DNA-binding</keyword>
<dbReference type="Pfam" id="PF00589">
    <property type="entry name" value="Phage_integrase"/>
    <property type="match status" value="1"/>
</dbReference>
<feature type="active site" description="O-(3'-phospho-DNA)-tyrosine intermediate" evidence="9">
    <location>
        <position position="275"/>
    </location>
</feature>
<dbReference type="InterPro" id="IPR050090">
    <property type="entry name" value="Tyrosine_recombinase_XerCD"/>
</dbReference>
<dbReference type="InterPro" id="IPR011010">
    <property type="entry name" value="DNA_brk_join_enz"/>
</dbReference>
<keyword evidence="3 9" id="KW-0132">Cell division</keyword>
<dbReference type="InterPro" id="IPR004107">
    <property type="entry name" value="Integrase_SAM-like_N"/>
</dbReference>
<comment type="subunit">
    <text evidence="9">Forms a cyclic heterotetrameric complex composed of two molecules of XerC and two molecules of XerD.</text>
</comment>
<evidence type="ECO:0000256" key="5">
    <source>
        <dbReference type="ARBA" id="ARBA00022908"/>
    </source>
</evidence>
<dbReference type="Proteomes" id="UP000263098">
    <property type="component" value="Unassembled WGS sequence"/>
</dbReference>
<evidence type="ECO:0000256" key="8">
    <source>
        <dbReference type="ARBA" id="ARBA00023306"/>
    </source>
</evidence>
<feature type="domain" description="Tyr recombinase" evidence="10">
    <location>
        <begin position="106"/>
        <end position="288"/>
    </location>
</feature>
<evidence type="ECO:0000256" key="6">
    <source>
        <dbReference type="ARBA" id="ARBA00023125"/>
    </source>
</evidence>
<keyword evidence="7 9" id="KW-0233">DNA recombination</keyword>
<dbReference type="InterPro" id="IPR023009">
    <property type="entry name" value="Tyrosine_recombinase_XerC/XerD"/>
</dbReference>
<feature type="active site" evidence="9">
    <location>
        <position position="147"/>
    </location>
</feature>
<feature type="domain" description="Core-binding (CB)" evidence="11">
    <location>
        <begin position="1"/>
        <end position="85"/>
    </location>
</feature>
<gene>
    <name evidence="9" type="primary">xerC</name>
    <name evidence="12" type="ORF">DHW31_02135</name>
</gene>
<dbReference type="SUPFAM" id="SSF56349">
    <property type="entry name" value="DNA breaking-rejoining enzymes"/>
    <property type="match status" value="1"/>
</dbReference>
<evidence type="ECO:0000256" key="7">
    <source>
        <dbReference type="ARBA" id="ARBA00023172"/>
    </source>
</evidence>
<keyword evidence="4 9" id="KW-0159">Chromosome partition</keyword>
<organism evidence="12 13">
    <name type="scientific">Bacteroides graminisolvens</name>
    <dbReference type="NCBI Taxonomy" id="477666"/>
    <lineage>
        <taxon>Bacteria</taxon>
        <taxon>Pseudomonadati</taxon>
        <taxon>Bacteroidota</taxon>
        <taxon>Bacteroidia</taxon>
        <taxon>Bacteroidales</taxon>
        <taxon>Bacteroidaceae</taxon>
        <taxon>Bacteroides</taxon>
    </lineage>
</organism>
<dbReference type="GO" id="GO:0007059">
    <property type="term" value="P:chromosome segregation"/>
    <property type="evidence" value="ECO:0007669"/>
    <property type="project" value="UniProtKB-UniRule"/>
</dbReference>
<sequence length="294" mass="33944">MELINLFLDYLRLEKCYSDKTIQSYQCDILQFGVFVEEKGTSFSPCLVDSLLIREWIVVLMDKGYSAASVKRKLSSLRSFYKYLLRLNKIDRNPLSGLNSPKLEKKLPMFLKPVDVDRLLDEVDFGDGFAPMRDRLIIEVFYCTGIRRSELINLNLRDVDLGLSLLKVTGKRNKQRLVPFAGELKKDIEEYLLKRSQLDDLQTDAFFVTVDGKRMYATLVYNIVKRALSKVVCMKKRSPHVLRHTFATSMLNNEAELNVVKELLGHASLAATEVYTHSTFEELKKVYKQAHPRS</sequence>
<dbReference type="PANTHER" id="PTHR30349">
    <property type="entry name" value="PHAGE INTEGRASE-RELATED"/>
    <property type="match status" value="1"/>
</dbReference>
<feature type="active site" evidence="9">
    <location>
        <position position="243"/>
    </location>
</feature>
<evidence type="ECO:0000313" key="13">
    <source>
        <dbReference type="Proteomes" id="UP000263098"/>
    </source>
</evidence>
<evidence type="ECO:0000259" key="11">
    <source>
        <dbReference type="PROSITE" id="PS51900"/>
    </source>
</evidence>
<dbReference type="GO" id="GO:0009037">
    <property type="term" value="F:tyrosine-based site-specific recombinase activity"/>
    <property type="evidence" value="ECO:0007669"/>
    <property type="project" value="UniProtKB-UniRule"/>
</dbReference>
<dbReference type="GO" id="GO:0006313">
    <property type="term" value="P:DNA transposition"/>
    <property type="evidence" value="ECO:0007669"/>
    <property type="project" value="UniProtKB-UniRule"/>
</dbReference>
<dbReference type="PROSITE" id="PS51900">
    <property type="entry name" value="CB"/>
    <property type="match status" value="1"/>
</dbReference>
<name>A0A3D2SD91_9BACE</name>
<dbReference type="InterPro" id="IPR010998">
    <property type="entry name" value="Integrase_recombinase_N"/>
</dbReference>
<dbReference type="GO" id="GO:0005737">
    <property type="term" value="C:cytoplasm"/>
    <property type="evidence" value="ECO:0007669"/>
    <property type="project" value="UniProtKB-SubCell"/>
</dbReference>
<keyword evidence="5 9" id="KW-0229">DNA integration</keyword>
<accession>A0A3D2SD91</accession>
<evidence type="ECO:0000256" key="4">
    <source>
        <dbReference type="ARBA" id="ARBA00022829"/>
    </source>
</evidence>
<comment type="caution">
    <text evidence="12">The sequence shown here is derived from an EMBL/GenBank/DDBJ whole genome shotgun (WGS) entry which is preliminary data.</text>
</comment>
<comment type="function">
    <text evidence="9">Site-specific tyrosine recombinase, which acts by catalyzing the cutting and rejoining of the recombining DNA molecules. The XerC-XerD complex is essential to convert dimers of the bacterial chromosome into monomers to permit their segregation at cell division. It also contributes to the segregational stability of plasmids.</text>
</comment>
<evidence type="ECO:0000256" key="9">
    <source>
        <dbReference type="HAMAP-Rule" id="MF_01808"/>
    </source>
</evidence>